<evidence type="ECO:0000313" key="1">
    <source>
        <dbReference type="EMBL" id="MBA4620182.1"/>
    </source>
</evidence>
<name>A0A7C9CKW5_OPUST</name>
<protein>
    <submittedName>
        <fullName evidence="1">Uncharacterized protein</fullName>
    </submittedName>
</protein>
<dbReference type="EMBL" id="GISG01029218">
    <property type="protein sequence ID" value="MBA4620182.1"/>
    <property type="molecule type" value="Transcribed_RNA"/>
</dbReference>
<sequence>MTRKFFTICSIKIQIHTPGTLPRWGVIQYRKANMLCTNEKGGIFNLTMCDEVQAGICIQNSGRWSSINIIVIDYLKRLQGVNNIAHEGPSLGVAVQAMVS</sequence>
<reference evidence="1" key="2">
    <citation type="submission" date="2020-07" db="EMBL/GenBank/DDBJ databases">
        <authorList>
            <person name="Vera ALvarez R."/>
            <person name="Arias-Moreno D.M."/>
            <person name="Jimenez-Jacinto V."/>
            <person name="Jimenez-Bremont J.F."/>
            <person name="Swaminathan K."/>
            <person name="Moose S.P."/>
            <person name="Guerrero-Gonzalez M.L."/>
            <person name="Marino-Ramirez L."/>
            <person name="Landsman D."/>
            <person name="Rodriguez-Kessler M."/>
            <person name="Delgado-Sanchez P."/>
        </authorList>
    </citation>
    <scope>NUCLEOTIDE SEQUENCE</scope>
    <source>
        <tissue evidence="1">Cladode</tissue>
    </source>
</reference>
<organism evidence="1">
    <name type="scientific">Opuntia streptacantha</name>
    <name type="common">Prickly pear cactus</name>
    <name type="synonym">Opuntia cardona</name>
    <dbReference type="NCBI Taxonomy" id="393608"/>
    <lineage>
        <taxon>Eukaryota</taxon>
        <taxon>Viridiplantae</taxon>
        <taxon>Streptophyta</taxon>
        <taxon>Embryophyta</taxon>
        <taxon>Tracheophyta</taxon>
        <taxon>Spermatophyta</taxon>
        <taxon>Magnoliopsida</taxon>
        <taxon>eudicotyledons</taxon>
        <taxon>Gunneridae</taxon>
        <taxon>Pentapetalae</taxon>
        <taxon>Caryophyllales</taxon>
        <taxon>Cactineae</taxon>
        <taxon>Cactaceae</taxon>
        <taxon>Opuntioideae</taxon>
        <taxon>Opuntia</taxon>
    </lineage>
</organism>
<accession>A0A7C9CKW5</accession>
<proteinExistence type="predicted"/>
<reference evidence="1" key="1">
    <citation type="journal article" date="2013" name="J. Plant Res.">
        <title>Effect of fungi and light on seed germination of three Opuntia species from semiarid lands of central Mexico.</title>
        <authorList>
            <person name="Delgado-Sanchez P."/>
            <person name="Jimenez-Bremont J.F."/>
            <person name="Guerrero-Gonzalez Mde L."/>
            <person name="Flores J."/>
        </authorList>
    </citation>
    <scope>NUCLEOTIDE SEQUENCE</scope>
    <source>
        <tissue evidence="1">Cladode</tissue>
    </source>
</reference>
<dbReference type="AlphaFoldDB" id="A0A7C9CKW5"/>